<evidence type="ECO:0000256" key="6">
    <source>
        <dbReference type="ARBA" id="ARBA00023163"/>
    </source>
</evidence>
<keyword evidence="2" id="KW-0678">Repressor</keyword>
<evidence type="ECO:0000256" key="4">
    <source>
        <dbReference type="ARBA" id="ARBA00023015"/>
    </source>
</evidence>
<comment type="similarity">
    <text evidence="1">Belongs to the Fur family.</text>
</comment>
<dbReference type="Gene3D" id="3.30.1490.190">
    <property type="match status" value="1"/>
</dbReference>
<dbReference type="SUPFAM" id="SSF46785">
    <property type="entry name" value="Winged helix' DNA-binding domain"/>
    <property type="match status" value="1"/>
</dbReference>
<organism evidence="7 8">
    <name type="scientific">Sulfobacillus thermotolerans</name>
    <dbReference type="NCBI Taxonomy" id="338644"/>
    <lineage>
        <taxon>Bacteria</taxon>
        <taxon>Bacillati</taxon>
        <taxon>Bacillota</taxon>
        <taxon>Clostridia</taxon>
        <taxon>Eubacteriales</taxon>
        <taxon>Clostridiales Family XVII. Incertae Sedis</taxon>
        <taxon>Sulfobacillus</taxon>
    </lineage>
</organism>
<dbReference type="Pfam" id="PF01475">
    <property type="entry name" value="FUR"/>
    <property type="match status" value="1"/>
</dbReference>
<keyword evidence="8" id="KW-1185">Reference proteome</keyword>
<evidence type="ECO:0000313" key="7">
    <source>
        <dbReference type="EMBL" id="AUW93915.1"/>
    </source>
</evidence>
<accession>A0ABN5GZK4</accession>
<sequence>MTHPLLLPMICNMEQNTIENRLHQHGLRATLPRTIIMDTLSQSVGHYTIESLWRTVKATVPSIELSTVYRVVQAFVEVGLASEMHLPDGSRVIEATVKAHAHWVCQRCHAIEHITDDVMHGVHHMLKASVTSRDIQGVQITAWGLCQSCQSATK</sequence>
<dbReference type="InterPro" id="IPR036390">
    <property type="entry name" value="WH_DNA-bd_sf"/>
</dbReference>
<dbReference type="InterPro" id="IPR043135">
    <property type="entry name" value="Fur_C"/>
</dbReference>
<keyword evidence="3" id="KW-0862">Zinc</keyword>
<dbReference type="InterPro" id="IPR002481">
    <property type="entry name" value="FUR"/>
</dbReference>
<dbReference type="CDD" id="cd07153">
    <property type="entry name" value="Fur_like"/>
    <property type="match status" value="1"/>
</dbReference>
<protein>
    <recommendedName>
        <fullName evidence="9">Fur family transcriptional regulator</fullName>
    </recommendedName>
</protein>
<dbReference type="PANTHER" id="PTHR33202">
    <property type="entry name" value="ZINC UPTAKE REGULATION PROTEIN"/>
    <property type="match status" value="1"/>
</dbReference>
<dbReference type="Proteomes" id="UP000325292">
    <property type="component" value="Chromosome"/>
</dbReference>
<evidence type="ECO:0000256" key="3">
    <source>
        <dbReference type="ARBA" id="ARBA00022833"/>
    </source>
</evidence>
<name>A0ABN5GZK4_9FIRM</name>
<evidence type="ECO:0000256" key="2">
    <source>
        <dbReference type="ARBA" id="ARBA00022491"/>
    </source>
</evidence>
<dbReference type="Gene3D" id="1.10.10.10">
    <property type="entry name" value="Winged helix-like DNA-binding domain superfamily/Winged helix DNA-binding domain"/>
    <property type="match status" value="1"/>
</dbReference>
<dbReference type="InterPro" id="IPR036388">
    <property type="entry name" value="WH-like_DNA-bd_sf"/>
</dbReference>
<evidence type="ECO:0000256" key="1">
    <source>
        <dbReference type="ARBA" id="ARBA00007957"/>
    </source>
</evidence>
<proteinExistence type="inferred from homology"/>
<keyword evidence="6" id="KW-0804">Transcription</keyword>
<reference evidence="7 8" key="1">
    <citation type="journal article" date="2019" name="Sci. Rep.">
        <title>Sulfobacillus thermotolerans: new insights into resistance and metabolic capacities of acidophilic chemolithotrophs.</title>
        <authorList>
            <person name="Panyushkina A.E."/>
            <person name="Babenko V.V."/>
            <person name="Nikitina A.S."/>
            <person name="Selezneva O.V."/>
            <person name="Tsaplina I.A."/>
            <person name="Letarova M.A."/>
            <person name="Kostryukova E.S."/>
            <person name="Letarov A.V."/>
        </authorList>
    </citation>
    <scope>NUCLEOTIDE SEQUENCE [LARGE SCALE GENOMIC DNA]</scope>
    <source>
        <strain evidence="7 8">Kr1</strain>
    </source>
</reference>
<keyword evidence="5" id="KW-0238">DNA-binding</keyword>
<evidence type="ECO:0000313" key="8">
    <source>
        <dbReference type="Proteomes" id="UP000325292"/>
    </source>
</evidence>
<evidence type="ECO:0000256" key="5">
    <source>
        <dbReference type="ARBA" id="ARBA00023125"/>
    </source>
</evidence>
<keyword evidence="4" id="KW-0805">Transcription regulation</keyword>
<dbReference type="PANTHER" id="PTHR33202:SF7">
    <property type="entry name" value="FERRIC UPTAKE REGULATION PROTEIN"/>
    <property type="match status" value="1"/>
</dbReference>
<evidence type="ECO:0008006" key="9">
    <source>
        <dbReference type="Google" id="ProtNLM"/>
    </source>
</evidence>
<dbReference type="EMBL" id="CP019454">
    <property type="protein sequence ID" value="AUW93915.1"/>
    <property type="molecule type" value="Genomic_DNA"/>
</dbReference>
<gene>
    <name evidence="7" type="ORF">BXT84_08110</name>
</gene>